<keyword evidence="2" id="KW-1185">Reference proteome</keyword>
<reference evidence="1" key="1">
    <citation type="journal article" date="2005" name="Int. J. Syst. Evol. Microbiol.">
        <title>Methanofollis formosanus sp. nov., isolated from a fish pond.</title>
        <authorList>
            <person name="Wu S.Y."/>
            <person name="Chen S.C."/>
            <person name="Lai M.C."/>
        </authorList>
    </citation>
    <scope>NUCLEOTIDE SEQUENCE</scope>
    <source>
        <strain evidence="1">ML15</strain>
    </source>
</reference>
<gene>
    <name evidence="1" type="ORF">E2N92_03190</name>
</gene>
<dbReference type="AlphaFoldDB" id="A0A8G1A161"/>
<organism evidence="1 2">
    <name type="scientific">Methanofollis formosanus</name>
    <dbReference type="NCBI Taxonomy" id="299308"/>
    <lineage>
        <taxon>Archaea</taxon>
        <taxon>Methanobacteriati</taxon>
        <taxon>Methanobacteriota</taxon>
        <taxon>Stenosarchaea group</taxon>
        <taxon>Methanomicrobia</taxon>
        <taxon>Methanomicrobiales</taxon>
        <taxon>Methanomicrobiaceae</taxon>
        <taxon>Methanofollis</taxon>
    </lineage>
</organism>
<dbReference type="KEGG" id="mfk:E2N92_03190"/>
<evidence type="ECO:0000313" key="1">
    <source>
        <dbReference type="EMBL" id="QYZ78504.1"/>
    </source>
</evidence>
<sequence length="92" mass="9921">MRLANTHGLGPDEIPTATVAFWFPQNKVGQDALHITTDLAQRKGQVTTDAPSAGRFFITHTGGSQVGAVYLLVAVDRPQPDTFSLRLMTEAV</sequence>
<accession>A0A8G1A161</accession>
<evidence type="ECO:0000313" key="2">
    <source>
        <dbReference type="Proteomes" id="UP000826709"/>
    </source>
</evidence>
<proteinExistence type="predicted"/>
<dbReference type="EMBL" id="CP037968">
    <property type="protein sequence ID" value="QYZ78504.1"/>
    <property type="molecule type" value="Genomic_DNA"/>
</dbReference>
<dbReference type="Proteomes" id="UP000826709">
    <property type="component" value="Chromosome"/>
</dbReference>
<protein>
    <submittedName>
        <fullName evidence="1">Uncharacterized protein</fullName>
    </submittedName>
</protein>
<reference evidence="1" key="2">
    <citation type="submission" date="2019-03" db="EMBL/GenBank/DDBJ databases">
        <authorList>
            <person name="Chen S.-C."/>
            <person name="Wu S.-Y."/>
            <person name="Lai M.-C."/>
        </authorList>
    </citation>
    <scope>NUCLEOTIDE SEQUENCE</scope>
    <source>
        <strain evidence="1">ML15</strain>
    </source>
</reference>
<name>A0A8G1A161_9EURY</name>